<evidence type="ECO:0000313" key="2">
    <source>
        <dbReference type="Proteomes" id="UP000595437"/>
    </source>
</evidence>
<reference evidence="2" key="1">
    <citation type="submission" date="2021-01" db="EMBL/GenBank/DDBJ databases">
        <title>Caligus Genome Assembly.</title>
        <authorList>
            <person name="Gallardo-Escarate C."/>
        </authorList>
    </citation>
    <scope>NUCLEOTIDE SEQUENCE [LARGE SCALE GENOMIC DNA]</scope>
</reference>
<dbReference type="Proteomes" id="UP000595437">
    <property type="component" value="Chromosome 6"/>
</dbReference>
<sequence length="50" mass="5582">MVTGHIGLTCIIFTRWEGHYSNLPTQRGGRRNSVSTHIWLSAIKAKNDGT</sequence>
<evidence type="ECO:0000313" key="1">
    <source>
        <dbReference type="EMBL" id="QQP49682.1"/>
    </source>
</evidence>
<dbReference type="AlphaFoldDB" id="A0A7T8HGJ9"/>
<dbReference type="EMBL" id="CP045895">
    <property type="protein sequence ID" value="QQP49682.1"/>
    <property type="molecule type" value="Genomic_DNA"/>
</dbReference>
<name>A0A7T8HGJ9_CALRO</name>
<protein>
    <submittedName>
        <fullName evidence="1">Uncharacterized protein</fullName>
    </submittedName>
</protein>
<accession>A0A7T8HGJ9</accession>
<gene>
    <name evidence="1" type="ORF">FKW44_010436</name>
</gene>
<organism evidence="1 2">
    <name type="scientific">Caligus rogercresseyi</name>
    <name type="common">Sea louse</name>
    <dbReference type="NCBI Taxonomy" id="217165"/>
    <lineage>
        <taxon>Eukaryota</taxon>
        <taxon>Metazoa</taxon>
        <taxon>Ecdysozoa</taxon>
        <taxon>Arthropoda</taxon>
        <taxon>Crustacea</taxon>
        <taxon>Multicrustacea</taxon>
        <taxon>Hexanauplia</taxon>
        <taxon>Copepoda</taxon>
        <taxon>Siphonostomatoida</taxon>
        <taxon>Caligidae</taxon>
        <taxon>Caligus</taxon>
    </lineage>
</organism>
<proteinExistence type="predicted"/>
<keyword evidence="2" id="KW-1185">Reference proteome</keyword>